<dbReference type="InterPro" id="IPR004263">
    <property type="entry name" value="Exostosin"/>
</dbReference>
<dbReference type="InterPro" id="IPR036879">
    <property type="entry name" value="TF_MADSbox_sf"/>
</dbReference>
<dbReference type="FunFam" id="3.40.1810.10:FF:000002">
    <property type="entry name" value="Serum response factor b"/>
    <property type="match status" value="1"/>
</dbReference>
<keyword evidence="26" id="KW-0175">Coiled coil</keyword>
<evidence type="ECO:0000256" key="21">
    <source>
        <dbReference type="ARBA" id="ARBA00023180"/>
    </source>
</evidence>
<feature type="compositionally biased region" description="Basic and acidic residues" evidence="27">
    <location>
        <begin position="1422"/>
        <end position="1434"/>
    </location>
</feature>
<feature type="region of interest" description="Disordered" evidence="27">
    <location>
        <begin position="1270"/>
        <end position="1341"/>
    </location>
</feature>
<dbReference type="EMBL" id="JABDTM020026992">
    <property type="protein sequence ID" value="KAH0811171.1"/>
    <property type="molecule type" value="Genomic_DNA"/>
</dbReference>
<dbReference type="InterPro" id="IPR015338">
    <property type="entry name" value="GT64_dom"/>
</dbReference>
<protein>
    <recommendedName>
        <fullName evidence="24">Exostosin-2</fullName>
        <ecNumber evidence="7">2.4.1.224</ecNumber>
    </recommendedName>
    <alternativeName>
        <fullName evidence="25">Serum response factor homolog</fullName>
    </alternativeName>
</protein>
<dbReference type="GO" id="GO:0000987">
    <property type="term" value="F:cis-regulatory region sequence-specific DNA binding"/>
    <property type="evidence" value="ECO:0007669"/>
    <property type="project" value="InterPro"/>
</dbReference>
<evidence type="ECO:0000256" key="4">
    <source>
        <dbReference type="ARBA" id="ARBA00004648"/>
    </source>
</evidence>
<evidence type="ECO:0000313" key="29">
    <source>
        <dbReference type="EMBL" id="KAH0811171.1"/>
    </source>
</evidence>
<evidence type="ECO:0000259" key="28">
    <source>
        <dbReference type="PROSITE" id="PS50066"/>
    </source>
</evidence>
<dbReference type="InterPro" id="IPR002100">
    <property type="entry name" value="TF_MADSbox"/>
</dbReference>
<dbReference type="Pfam" id="PF09258">
    <property type="entry name" value="Glyco_transf_64"/>
    <property type="match status" value="1"/>
</dbReference>
<dbReference type="Pfam" id="PF00319">
    <property type="entry name" value="SRF-TF"/>
    <property type="match status" value="1"/>
</dbReference>
<feature type="coiled-coil region" evidence="26">
    <location>
        <begin position="41"/>
        <end position="68"/>
    </location>
</feature>
<dbReference type="Gene3D" id="3.90.550.10">
    <property type="entry name" value="Spore Coat Polysaccharide Biosynthesis Protein SpsA, Chain A"/>
    <property type="match status" value="1"/>
</dbReference>
<dbReference type="SUPFAM" id="SSF53448">
    <property type="entry name" value="Nucleotide-diphospho-sugar transferases"/>
    <property type="match status" value="1"/>
</dbReference>
<dbReference type="SUPFAM" id="SSF55455">
    <property type="entry name" value="SRF-like"/>
    <property type="match status" value="1"/>
</dbReference>
<feature type="region of interest" description="Disordered" evidence="27">
    <location>
        <begin position="1802"/>
        <end position="1840"/>
    </location>
</feature>
<feature type="compositionally biased region" description="Polar residues" evidence="27">
    <location>
        <begin position="1831"/>
        <end position="1840"/>
    </location>
</feature>
<keyword evidence="13" id="KW-0735">Signal-anchor</keyword>
<evidence type="ECO:0000256" key="1">
    <source>
        <dbReference type="ARBA" id="ARBA00001936"/>
    </source>
</evidence>
<dbReference type="GO" id="GO:0015020">
    <property type="term" value="F:glucuronosyltransferase activity"/>
    <property type="evidence" value="ECO:0007669"/>
    <property type="project" value="UniProtKB-ARBA"/>
</dbReference>
<dbReference type="InterPro" id="IPR018482">
    <property type="entry name" value="Znf-C4H2"/>
</dbReference>
<feature type="compositionally biased region" description="Basic and acidic residues" evidence="27">
    <location>
        <begin position="1808"/>
        <end position="1819"/>
    </location>
</feature>
<evidence type="ECO:0000256" key="11">
    <source>
        <dbReference type="ARBA" id="ARBA00022723"/>
    </source>
</evidence>
<dbReference type="GO" id="GO:0045944">
    <property type="term" value="P:positive regulation of transcription by RNA polymerase II"/>
    <property type="evidence" value="ECO:0007669"/>
    <property type="project" value="InterPro"/>
</dbReference>
<reference evidence="29" key="1">
    <citation type="journal article" date="2020" name="J Insects Food Feed">
        <title>The yellow mealworm (Tenebrio molitor) genome: a resource for the emerging insects as food and feed industry.</title>
        <authorList>
            <person name="Eriksson T."/>
            <person name="Andere A."/>
            <person name="Kelstrup H."/>
            <person name="Emery V."/>
            <person name="Picard C."/>
        </authorList>
    </citation>
    <scope>NUCLEOTIDE SEQUENCE</scope>
    <source>
        <strain evidence="29">Stoneville</strain>
        <tissue evidence="29">Whole head</tissue>
    </source>
</reference>
<dbReference type="InterPro" id="IPR033897">
    <property type="entry name" value="SRF-like_MADS-box"/>
</dbReference>
<dbReference type="SMART" id="SM00432">
    <property type="entry name" value="MADS"/>
    <property type="match status" value="1"/>
</dbReference>
<comment type="subcellular location">
    <subcellularLocation>
        <location evidence="4">Endoplasmic reticulum membrane</location>
        <topology evidence="4">Single-pass type II membrane protein</topology>
    </subcellularLocation>
    <subcellularLocation>
        <location evidence="3">Golgi apparatus membrane</location>
        <topology evidence="3">Single-pass type II membrane protein</topology>
    </subcellularLocation>
    <subcellularLocation>
        <location evidence="2">Nucleus</location>
    </subcellularLocation>
</comment>
<feature type="compositionally biased region" description="Low complexity" evidence="27">
    <location>
        <begin position="146"/>
        <end position="158"/>
    </location>
</feature>
<evidence type="ECO:0000313" key="30">
    <source>
        <dbReference type="Proteomes" id="UP000719412"/>
    </source>
</evidence>
<dbReference type="PROSITE" id="PS50066">
    <property type="entry name" value="MADS_BOX_2"/>
    <property type="match status" value="1"/>
</dbReference>
<dbReference type="PANTHER" id="PTHR48261">
    <property type="entry name" value="ACETYLGLUCOSAMINYLTRANSFERASE"/>
    <property type="match status" value="1"/>
</dbReference>
<feature type="domain" description="MADS-box" evidence="28">
    <location>
        <begin position="1149"/>
        <end position="1209"/>
    </location>
</feature>
<dbReference type="PRINTS" id="PR00404">
    <property type="entry name" value="MADSDOMAIN"/>
</dbReference>
<feature type="region of interest" description="Disordered" evidence="27">
    <location>
        <begin position="146"/>
        <end position="217"/>
    </location>
</feature>
<dbReference type="Pfam" id="PF03016">
    <property type="entry name" value="Exostosin_GT47"/>
    <property type="match status" value="1"/>
</dbReference>
<gene>
    <name evidence="29" type="ORF">GEV33_011620</name>
</gene>
<dbReference type="EC" id="2.4.1.224" evidence="7"/>
<dbReference type="GO" id="GO:0005789">
    <property type="term" value="C:endoplasmic reticulum membrane"/>
    <property type="evidence" value="ECO:0007669"/>
    <property type="project" value="UniProtKB-SubCell"/>
</dbReference>
<dbReference type="Gene3D" id="3.40.1810.10">
    <property type="entry name" value="Transcription factor, MADS-box"/>
    <property type="match status" value="1"/>
</dbReference>
<keyword evidence="30" id="KW-1185">Reference proteome</keyword>
<dbReference type="PROSITE" id="PS00350">
    <property type="entry name" value="MADS_BOX_1"/>
    <property type="match status" value="1"/>
</dbReference>
<evidence type="ECO:0000256" key="25">
    <source>
        <dbReference type="ARBA" id="ARBA00069746"/>
    </source>
</evidence>
<evidence type="ECO:0000256" key="15">
    <source>
        <dbReference type="ARBA" id="ARBA00023015"/>
    </source>
</evidence>
<evidence type="ECO:0000256" key="13">
    <source>
        <dbReference type="ARBA" id="ARBA00022968"/>
    </source>
</evidence>
<dbReference type="Proteomes" id="UP000719412">
    <property type="component" value="Unassembled WGS sequence"/>
</dbReference>
<keyword evidence="17" id="KW-0238">DNA-binding</keyword>
<evidence type="ECO:0000256" key="19">
    <source>
        <dbReference type="ARBA" id="ARBA00023157"/>
    </source>
</evidence>
<evidence type="ECO:0000256" key="9">
    <source>
        <dbReference type="ARBA" id="ARBA00022679"/>
    </source>
</evidence>
<keyword evidence="8" id="KW-0328">Glycosyltransferase</keyword>
<feature type="region of interest" description="Disordered" evidence="27">
    <location>
        <begin position="1554"/>
        <end position="1575"/>
    </location>
</feature>
<evidence type="ECO:0000256" key="17">
    <source>
        <dbReference type="ARBA" id="ARBA00023125"/>
    </source>
</evidence>
<keyword evidence="22" id="KW-0464">Manganese</keyword>
<accession>A0A8J6HBA2</accession>
<evidence type="ECO:0000256" key="14">
    <source>
        <dbReference type="ARBA" id="ARBA00022989"/>
    </source>
</evidence>
<feature type="compositionally biased region" description="Pro residues" evidence="27">
    <location>
        <begin position="176"/>
        <end position="188"/>
    </location>
</feature>
<evidence type="ECO:0000256" key="2">
    <source>
        <dbReference type="ARBA" id="ARBA00004123"/>
    </source>
</evidence>
<dbReference type="GO" id="GO:0015012">
    <property type="term" value="P:heparan sulfate proteoglycan biosynthetic process"/>
    <property type="evidence" value="ECO:0007669"/>
    <property type="project" value="UniProtKB-ARBA"/>
</dbReference>
<keyword evidence="15" id="KW-0805">Transcription regulation</keyword>
<evidence type="ECO:0000256" key="8">
    <source>
        <dbReference type="ARBA" id="ARBA00022676"/>
    </source>
</evidence>
<comment type="similarity">
    <text evidence="6">Belongs to the glycosyltransferase 47 family.</text>
</comment>
<keyword evidence="18" id="KW-0472">Membrane</keyword>
<keyword evidence="16" id="KW-0333">Golgi apparatus</keyword>
<dbReference type="InterPro" id="IPR040911">
    <property type="entry name" value="Exostosin_GT47"/>
</dbReference>
<organism evidence="29 30">
    <name type="scientific">Tenebrio molitor</name>
    <name type="common">Yellow mealworm beetle</name>
    <dbReference type="NCBI Taxonomy" id="7067"/>
    <lineage>
        <taxon>Eukaryota</taxon>
        <taxon>Metazoa</taxon>
        <taxon>Ecdysozoa</taxon>
        <taxon>Arthropoda</taxon>
        <taxon>Hexapoda</taxon>
        <taxon>Insecta</taxon>
        <taxon>Pterygota</taxon>
        <taxon>Neoptera</taxon>
        <taxon>Endopterygota</taxon>
        <taxon>Coleoptera</taxon>
        <taxon>Polyphaga</taxon>
        <taxon>Cucujiformia</taxon>
        <taxon>Tenebrionidae</taxon>
        <taxon>Tenebrio</taxon>
    </lineage>
</organism>
<dbReference type="CDD" id="cd00266">
    <property type="entry name" value="MADS_SRF_like"/>
    <property type="match status" value="1"/>
</dbReference>
<dbReference type="InterPro" id="IPR029044">
    <property type="entry name" value="Nucleotide-diphossugar_trans"/>
</dbReference>
<feature type="region of interest" description="Disordered" evidence="27">
    <location>
        <begin position="1418"/>
        <end position="1458"/>
    </location>
</feature>
<keyword evidence="19" id="KW-1015">Disulfide bond</keyword>
<proteinExistence type="inferred from homology"/>
<evidence type="ECO:0000256" key="12">
    <source>
        <dbReference type="ARBA" id="ARBA00022824"/>
    </source>
</evidence>
<evidence type="ECO:0000256" key="7">
    <source>
        <dbReference type="ARBA" id="ARBA00012194"/>
    </source>
</evidence>
<dbReference type="GO" id="GO:0000981">
    <property type="term" value="F:DNA-binding transcription factor activity, RNA polymerase II-specific"/>
    <property type="evidence" value="ECO:0007669"/>
    <property type="project" value="InterPro"/>
</dbReference>
<keyword evidence="14" id="KW-1133">Transmembrane helix</keyword>
<keyword evidence="12" id="KW-0256">Endoplasmic reticulum</keyword>
<reference evidence="29" key="2">
    <citation type="submission" date="2021-08" db="EMBL/GenBank/DDBJ databases">
        <authorList>
            <person name="Eriksson T."/>
        </authorList>
    </citation>
    <scope>NUCLEOTIDE SEQUENCE</scope>
    <source>
        <strain evidence="29">Stoneville</strain>
        <tissue evidence="29">Whole head</tissue>
    </source>
</reference>
<sequence length="1840" mass="208023">MTSATDERSVYAKLEAVKEIRAKTIQLEKIKNRLVLEIESQDQEEKCLSEYKQEMELLLQEKMSHVEELRQIHADINAMEGVIKQSEESRTRSLNYAVRLHEEYVPLKSEIDRLRRDCLGLDRLPELHEEEGSAITPERFSQLYNSNKSQSQSYNKSSEWTRPIAPNESSTSSLAPPLPPTFLPPPNPLRLVTSKPEPGRPGSLAPSPHTGPTPTFRSDINLRLRISIGDESSKFKKIALVNIRGLPEFRLEGNGVPLPRNPECTHWDCFNIYRCGRTGHDRIAVYVYPPMKYVDEEGFSATELMSREYLALLQAVVNSKYYTANPHEACIFIPSIDTLNQERLRPNLTSRALHSLPFWNNGENHLIFNMVSGTAPDFSPLIELETGKALIAGADFDRYSFRINFDVSIPLYSPVAALGENNQNIHRKRSWLVTSSQLNLDIYYLGVLQKLSYQYSESLLIVDACHNHNYTKRCKENSNEKFSYPALLQDSTFCLIFRGERMGQFALLEAMAADCIPVVVMDGAVLPFNNVIDWKRAAVFIMENYLHTLMDVLGKISPKRVRQMRETVRFLYNSYFSSVDKITITTLDIIQDRVYPHWSRIYDDWNLRPEEKNTNPLFLPLTAPKSHGFTAVILTYDRVDSLFTLIDRLSRVPSLMKVIVVWNNQKKSPPPLSSFPQIQKPVKVIRTSANKLSNRFYPYNEIETEAILHIDDDIVMLTADEVEFGYEVWREFPDRIVGFPSRTHRWDNVTTTWKYESEWTNEISMVLTGAAFLHKYWSFLYTTAMPANVRDWVDEHMNCEDIAMNFLVANTTNKPPIKVTPRKKFKCPECVNNEMLSADLGHMIERSQCVDRFAKAFGRMPLKSVEFRADPRQPAPSTPVESKMINGKRSCTLRWAMKDGSDDSSCLLMYNNRYTVAFQSRYSFRKTIRGVVDFAADCLALLGGGDHVEVSMRVTAGFQGFAGGDGQVTGVLADVRRFLSASGPVRQKERATEASGCEVRLRKPVVRALGSIVSSAVLCLPVLHTQSVTRCCYLFVKLWCEMEPPGGRDSRFNLGYSMNLLSGETPPEIYGSPGLGRPSTSLQQLSPRHTMVSSACGGRGLKGDICYDDRGMPSQGMGLDACGVNDIAEDTYNTLQPKKSPPSNGKKTKGRVKIKMEYIENKLRRYTTFSKRKTGIMKKAYELSTLTGTQVMLLVASETGHVYTFATRKLQPMITSEAGKALIQTCLNSPDPPAGSASGDQRMSATGFEETELTYNISDEDSKVRQMVYGSPHTHTHAHSLGGQGHYSHLEQSHLGLGGSPQHGGYSQACPSPLPPPHQGYGHPQHPHSHSHMSHSHPQRLLLSRDDAPRNQSPAEKDDPDLFFCPMSQSKTRTRVPDFSVEIFLSDRRDRADVPYQMHHKTSLAPPSKSPISLLNPHIGGKRAETSQRGDDRNFTGGDPTVGLFSTSNNPRSGEFRARGRPAALRAPFGSRCRRVDGRNSAALSVKDRHRESAHSPKKCELSKCAENRPLFVQAKFWKVVLAKKKPCGTYVWRHQDLRDGAQEAPTTIAEELWGPSESPMSHGAGRRRPEPSKRHTWSIHGHHSIYGSCIVAKYWLLGLGRDRGAKKYRDGTCYCFLLRLISKRNDGHSAQFNDCKNSLGLFYAPSEENLWRSYDIASQSEKQGVLFYLRPTRLPPSNSTQQRYSLEWSCRPDPPTNGGSLLSKLCKSNPEARSEPRRTRSQVNAGHAVISRLEKPIIHVEDDINFVRFRIFVACFAKPHLHHKLPDVVLMKTIYSSFLSRRRQFLIQNSPVRIIAEFRRSKKGKKEKSQPGELEHPRNCIGASFGEDNYSLSNRKLQE</sequence>
<dbReference type="GO" id="GO:0050508">
    <property type="term" value="F:glucuronosyl-N-acetylglucosaminyl-proteoglycan 4-alpha-N-acetylglucosaminyltransferase activity"/>
    <property type="evidence" value="ECO:0007669"/>
    <property type="project" value="UniProtKB-EC"/>
</dbReference>
<comment type="cofactor">
    <cofactor evidence="1">
        <name>Mn(2+)</name>
        <dbReference type="ChEBI" id="CHEBI:29035"/>
    </cofactor>
</comment>
<dbReference type="GO" id="GO:0046983">
    <property type="term" value="F:protein dimerization activity"/>
    <property type="evidence" value="ECO:0007669"/>
    <property type="project" value="InterPro"/>
</dbReference>
<evidence type="ECO:0000256" key="22">
    <source>
        <dbReference type="ARBA" id="ARBA00023211"/>
    </source>
</evidence>
<evidence type="ECO:0000256" key="18">
    <source>
        <dbReference type="ARBA" id="ARBA00023136"/>
    </source>
</evidence>
<evidence type="ECO:0000256" key="26">
    <source>
        <dbReference type="SAM" id="Coils"/>
    </source>
</evidence>
<evidence type="ECO:0000256" key="10">
    <source>
        <dbReference type="ARBA" id="ARBA00022692"/>
    </source>
</evidence>
<comment type="pathway">
    <text evidence="5">Protein modification; protein glycosylation.</text>
</comment>
<dbReference type="PANTHER" id="PTHR48261:SF5">
    <property type="entry name" value="EXOSTOSIN GLYCOSYLTRANSFERASE 2"/>
    <property type="match status" value="1"/>
</dbReference>
<keyword evidence="10" id="KW-0812">Transmembrane</keyword>
<evidence type="ECO:0000256" key="23">
    <source>
        <dbReference type="ARBA" id="ARBA00023242"/>
    </source>
</evidence>
<evidence type="ECO:0000256" key="6">
    <source>
        <dbReference type="ARBA" id="ARBA00010271"/>
    </source>
</evidence>
<comment type="caution">
    <text evidence="29">The sequence shown here is derived from an EMBL/GenBank/DDBJ whole genome shotgun (WGS) entry which is preliminary data.</text>
</comment>
<keyword evidence="11" id="KW-0479">Metal-binding</keyword>
<feature type="compositionally biased region" description="Basic residues" evidence="27">
    <location>
        <begin position="1325"/>
        <end position="1338"/>
    </location>
</feature>
<dbReference type="GO" id="GO:0046872">
    <property type="term" value="F:metal ion binding"/>
    <property type="evidence" value="ECO:0007669"/>
    <property type="project" value="UniProtKB-KW"/>
</dbReference>
<evidence type="ECO:0000256" key="3">
    <source>
        <dbReference type="ARBA" id="ARBA00004323"/>
    </source>
</evidence>
<evidence type="ECO:0000256" key="24">
    <source>
        <dbReference type="ARBA" id="ARBA00069568"/>
    </source>
</evidence>
<keyword evidence="23" id="KW-0539">Nucleus</keyword>
<evidence type="ECO:0000256" key="20">
    <source>
        <dbReference type="ARBA" id="ARBA00023163"/>
    </source>
</evidence>
<dbReference type="FunFam" id="3.90.550.10:FF:000035">
    <property type="entry name" value="Putative Exostosin-2"/>
    <property type="match status" value="1"/>
</dbReference>
<keyword evidence="20" id="KW-0804">Transcription</keyword>
<keyword evidence="21" id="KW-0325">Glycoprotein</keyword>
<evidence type="ECO:0000256" key="5">
    <source>
        <dbReference type="ARBA" id="ARBA00004922"/>
    </source>
</evidence>
<name>A0A8J6HBA2_TENMO</name>
<evidence type="ECO:0000256" key="27">
    <source>
        <dbReference type="SAM" id="MobiDB-lite"/>
    </source>
</evidence>
<evidence type="ECO:0000256" key="16">
    <source>
        <dbReference type="ARBA" id="ARBA00023034"/>
    </source>
</evidence>
<dbReference type="GO" id="GO:0000139">
    <property type="term" value="C:Golgi membrane"/>
    <property type="evidence" value="ECO:0007669"/>
    <property type="project" value="UniProtKB-SubCell"/>
</dbReference>
<keyword evidence="9" id="KW-0808">Transferase</keyword>
<dbReference type="GO" id="GO:0005634">
    <property type="term" value="C:nucleus"/>
    <property type="evidence" value="ECO:0007669"/>
    <property type="project" value="UniProtKB-SubCell"/>
</dbReference>
<dbReference type="Pfam" id="PF10146">
    <property type="entry name" value="zf-C4H2"/>
    <property type="match status" value="1"/>
</dbReference>